<evidence type="ECO:0000256" key="1">
    <source>
        <dbReference type="SAM" id="SignalP"/>
    </source>
</evidence>
<protein>
    <submittedName>
        <fullName evidence="2">Putative secreted protein</fullName>
    </submittedName>
</protein>
<reference evidence="2" key="1">
    <citation type="submission" date="2014-03" db="EMBL/GenBank/DDBJ databases">
        <title>The sialotranscriptome of Amblyomma triste, Amblyomma parvum and Amblyomma cajennense ticks, uncovered by 454-based RNA-seq.</title>
        <authorList>
            <person name="Garcia G.R."/>
            <person name="Gardinassi L.G."/>
            <person name="Ribeiro J.M."/>
            <person name="Anatriello E."/>
            <person name="Ferreira B.R."/>
            <person name="Moreira H.N."/>
            <person name="Mafra C."/>
            <person name="Olegario M.M."/>
            <person name="Szabo P.J."/>
            <person name="Miranda-Santos I.K."/>
            <person name="Maruyama S.R."/>
        </authorList>
    </citation>
    <scope>NUCLEOTIDE SEQUENCE</scope>
    <source>
        <strain evidence="2">Mato Grasso do Sul</strain>
        <tissue evidence="2">Salivary glands</tissue>
    </source>
</reference>
<keyword evidence="1" id="KW-0732">Signal</keyword>
<proteinExistence type="evidence at transcript level"/>
<feature type="signal peptide" evidence="1">
    <location>
        <begin position="1"/>
        <end position="18"/>
    </location>
</feature>
<dbReference type="AlphaFoldDB" id="A0A023G0Y2"/>
<organism evidence="2">
    <name type="scientific">Amblyomma triste</name>
    <name type="common">Neotropical tick</name>
    <dbReference type="NCBI Taxonomy" id="251400"/>
    <lineage>
        <taxon>Eukaryota</taxon>
        <taxon>Metazoa</taxon>
        <taxon>Ecdysozoa</taxon>
        <taxon>Arthropoda</taxon>
        <taxon>Chelicerata</taxon>
        <taxon>Arachnida</taxon>
        <taxon>Acari</taxon>
        <taxon>Parasitiformes</taxon>
        <taxon>Ixodida</taxon>
        <taxon>Ixodoidea</taxon>
        <taxon>Ixodidae</taxon>
        <taxon>Amblyomminae</taxon>
        <taxon>Amblyomma</taxon>
    </lineage>
</organism>
<sequence>MHSLIACLAVFMPLTVLSSDKEWGSCKRDGIKYSNGYQEVIGDPCSSVTCVNGSWVEETCYGYSKRAPKCLPRLKDPEDIDRFPNCCCRVPFCPDKKTEELEEELTKCRDDLKVAKQSGGVEESEHQNTKETN</sequence>
<feature type="chain" id="PRO_5001521480" evidence="1">
    <location>
        <begin position="19"/>
        <end position="133"/>
    </location>
</feature>
<accession>A0A023G0Y2</accession>
<dbReference type="EMBL" id="GBBM01007582">
    <property type="protein sequence ID" value="JAC27836.1"/>
    <property type="molecule type" value="mRNA"/>
</dbReference>
<evidence type="ECO:0000313" key="2">
    <source>
        <dbReference type="EMBL" id="JAC27836.1"/>
    </source>
</evidence>
<name>A0A023G0Y2_AMBTT</name>